<evidence type="ECO:0008006" key="3">
    <source>
        <dbReference type="Google" id="ProtNLM"/>
    </source>
</evidence>
<dbReference type="Proteomes" id="UP000266841">
    <property type="component" value="Unassembled WGS sequence"/>
</dbReference>
<dbReference type="InterPro" id="IPR039872">
    <property type="entry name" value="KIAA0513"/>
</dbReference>
<dbReference type="AlphaFoldDB" id="K0RM93"/>
<keyword evidence="2" id="KW-1185">Reference proteome</keyword>
<evidence type="ECO:0000313" key="1">
    <source>
        <dbReference type="EMBL" id="EJK54853.1"/>
    </source>
</evidence>
<sequence length="811" mass="90512">IAASPPAIERADSTSTVDTNCSASMATSKKASIADCSVLVSPDGALLFTANNIGDRRLNLEEGDEPYGWTNWEKAEDDVIFDEEYKSAVVLGNDLTANGDFDSNGFTARGWNHDACSSALSASRDVLGIMETFLENIAAAKKQESEEVLNATSKMKECQQRLMSTSYSKQRLGPLLNAGTNLAIAMESVEEYYTDVAEYSAEQSCEVGEDLSLSEQVEKQEQLFCVQGMLPKLKEATVKATSRVHERERAMDDIRTFVSDAQSILVRQKNWAANQWRQVEEEEANIDRLYAIKKLQQHEYYEEQKMMVNEVNSMEDFGHTGYSPNTSRKASISKELKMNNRKEAGVSQEQPPKKIIRADIEKESQVGDMRMIAQAADEAVEDASSKLLNIMSKGDTTLRSSRLAAETCLLSECNAAHSCLKSIVALERASLEERLKKLEVLETAVDTIDVRRDIDNYIRNDKLMPGGRSKFGSDDDGGIAAALATLNSHERNHVPESSLPRIYQPDFFEGWSEEDEGAVDVEQLDELEPRVVKETIELLFSEEGEEITSDGGESMPPPIKLLCRALSLKKRGSAYRQALLYELNSQRSRTTLVKRKSSFKLLCDIFNSFLEGCGHEAKDVKMLMILSQTFYRIREKGEDSDDSDNDSSDEGHERSGRLYVKSSLTHHDVWRTDSFWDEALGQCVSEALTKSGVLSSYSNDSNAGREVKNGTDLKWHDLDPHEYAGVASQVHSVVFAQLGTLSREFKGSSSLLKNFGLTVLFCLDSMLEMDIGVKTACSFVRRISVRYQLPLSLRITLIQHLIRKTEPQNNA</sequence>
<proteinExistence type="predicted"/>
<protein>
    <recommendedName>
        <fullName evidence="3">SBF1/SBF2 domain-containing protein</fullName>
    </recommendedName>
</protein>
<dbReference type="EMBL" id="AGNL01035167">
    <property type="protein sequence ID" value="EJK54853.1"/>
    <property type="molecule type" value="Genomic_DNA"/>
</dbReference>
<dbReference type="OrthoDB" id="196398at2759"/>
<feature type="non-terminal residue" evidence="1">
    <location>
        <position position="1"/>
    </location>
</feature>
<name>K0RM93_THAOC</name>
<evidence type="ECO:0000313" key="2">
    <source>
        <dbReference type="Proteomes" id="UP000266841"/>
    </source>
</evidence>
<dbReference type="PANTHER" id="PTHR13663">
    <property type="entry name" value="SIMILAR TO RIKEN CDNA 6430548M08"/>
    <property type="match status" value="1"/>
</dbReference>
<dbReference type="eggNOG" id="ENOG502QRIJ">
    <property type="taxonomic scope" value="Eukaryota"/>
</dbReference>
<accession>K0RM93</accession>
<gene>
    <name evidence="1" type="ORF">THAOC_25480</name>
</gene>
<dbReference type="PANTHER" id="PTHR13663:SF2">
    <property type="entry name" value="SIMILAR TO RIKEN CDNA 6430548M08"/>
    <property type="match status" value="1"/>
</dbReference>
<comment type="caution">
    <text evidence="1">The sequence shown here is derived from an EMBL/GenBank/DDBJ whole genome shotgun (WGS) entry which is preliminary data.</text>
</comment>
<organism evidence="1 2">
    <name type="scientific">Thalassiosira oceanica</name>
    <name type="common">Marine diatom</name>
    <dbReference type="NCBI Taxonomy" id="159749"/>
    <lineage>
        <taxon>Eukaryota</taxon>
        <taxon>Sar</taxon>
        <taxon>Stramenopiles</taxon>
        <taxon>Ochrophyta</taxon>
        <taxon>Bacillariophyta</taxon>
        <taxon>Coscinodiscophyceae</taxon>
        <taxon>Thalassiosirophycidae</taxon>
        <taxon>Thalassiosirales</taxon>
        <taxon>Thalassiosiraceae</taxon>
        <taxon>Thalassiosira</taxon>
    </lineage>
</organism>
<reference evidence="1 2" key="1">
    <citation type="journal article" date="2012" name="Genome Biol.">
        <title>Genome and low-iron response of an oceanic diatom adapted to chronic iron limitation.</title>
        <authorList>
            <person name="Lommer M."/>
            <person name="Specht M."/>
            <person name="Roy A.S."/>
            <person name="Kraemer L."/>
            <person name="Andreson R."/>
            <person name="Gutowska M.A."/>
            <person name="Wolf J."/>
            <person name="Bergner S.V."/>
            <person name="Schilhabel M.B."/>
            <person name="Klostermeier U.C."/>
            <person name="Beiko R.G."/>
            <person name="Rosenstiel P."/>
            <person name="Hippler M."/>
            <person name="Laroche J."/>
        </authorList>
    </citation>
    <scope>NUCLEOTIDE SEQUENCE [LARGE SCALE GENOMIC DNA]</scope>
    <source>
        <strain evidence="1 2">CCMP1005</strain>
    </source>
</reference>